<keyword evidence="3" id="KW-0472">Membrane</keyword>
<dbReference type="CDD" id="cd19941">
    <property type="entry name" value="TIL"/>
    <property type="match status" value="2"/>
</dbReference>
<dbReference type="Gene3D" id="2.10.25.10">
    <property type="entry name" value="Laminin"/>
    <property type="match status" value="2"/>
</dbReference>
<sequence>MTELEDKEQIKVTDKRNFDCTVPMVADLANRLNKPGHVICINLHNLLILQFLMLIFRFAVGTITSCMVSGDDDIVHRSQITPGPLLTLRYIRCCTCRIRHHQEPCAVHPPALLLMVIAAQSESSGCKAGEEYKDCGTACPPTCDNMGRVGVCTFNCVPGCFCKEGTVRNDKALLLMVIPAQSEDPGCKAGEEYKTCGSPCAPTCSNMGRVVACPAMCKIGCFCKDGTLRNDKGECVTKEKC</sequence>
<keyword evidence="6" id="KW-1185">Reference proteome</keyword>
<feature type="domain" description="TIL" evidence="4">
    <location>
        <begin position="187"/>
        <end position="241"/>
    </location>
</feature>
<feature type="domain" description="TIL" evidence="4">
    <location>
        <begin position="126"/>
        <end position="170"/>
    </location>
</feature>
<proteinExistence type="predicted"/>
<dbReference type="InterPro" id="IPR036084">
    <property type="entry name" value="Ser_inhib-like_sf"/>
</dbReference>
<evidence type="ECO:0000259" key="4">
    <source>
        <dbReference type="Pfam" id="PF01826"/>
    </source>
</evidence>
<name>A0ABN9KMC5_9NEOB</name>
<dbReference type="SUPFAM" id="SSF57567">
    <property type="entry name" value="Serine protease inhibitors"/>
    <property type="match status" value="2"/>
</dbReference>
<organism evidence="5 6">
    <name type="scientific">Ranitomeya imitator</name>
    <name type="common">mimic poison frog</name>
    <dbReference type="NCBI Taxonomy" id="111125"/>
    <lineage>
        <taxon>Eukaryota</taxon>
        <taxon>Metazoa</taxon>
        <taxon>Chordata</taxon>
        <taxon>Craniata</taxon>
        <taxon>Vertebrata</taxon>
        <taxon>Euteleostomi</taxon>
        <taxon>Amphibia</taxon>
        <taxon>Batrachia</taxon>
        <taxon>Anura</taxon>
        <taxon>Neobatrachia</taxon>
        <taxon>Hyloidea</taxon>
        <taxon>Dendrobatidae</taxon>
        <taxon>Dendrobatinae</taxon>
        <taxon>Ranitomeya</taxon>
    </lineage>
</organism>
<evidence type="ECO:0000313" key="6">
    <source>
        <dbReference type="Proteomes" id="UP001176940"/>
    </source>
</evidence>
<accession>A0ABN9KMC5</accession>
<keyword evidence="2" id="KW-1015">Disulfide bond</keyword>
<comment type="caution">
    <text evidence="5">The sequence shown here is derived from an EMBL/GenBank/DDBJ whole genome shotgun (WGS) entry which is preliminary data.</text>
</comment>
<evidence type="ECO:0000256" key="2">
    <source>
        <dbReference type="ARBA" id="ARBA00023157"/>
    </source>
</evidence>
<dbReference type="Proteomes" id="UP001176940">
    <property type="component" value="Unassembled WGS sequence"/>
</dbReference>
<dbReference type="InterPro" id="IPR002919">
    <property type="entry name" value="TIL_dom"/>
</dbReference>
<evidence type="ECO:0000313" key="5">
    <source>
        <dbReference type="EMBL" id="CAJ0915572.1"/>
    </source>
</evidence>
<dbReference type="InterPro" id="IPR051368">
    <property type="entry name" value="SerProtInhib-TIL_Domain"/>
</dbReference>
<dbReference type="EMBL" id="CAUEEQ010000015">
    <property type="protein sequence ID" value="CAJ0915572.1"/>
    <property type="molecule type" value="Genomic_DNA"/>
</dbReference>
<keyword evidence="3" id="KW-0812">Transmembrane</keyword>
<keyword evidence="3" id="KW-1133">Transmembrane helix</keyword>
<gene>
    <name evidence="5" type="ORF">RIMI_LOCUS61216</name>
</gene>
<dbReference type="Pfam" id="PF01826">
    <property type="entry name" value="TIL"/>
    <property type="match status" value="2"/>
</dbReference>
<dbReference type="PANTHER" id="PTHR23259">
    <property type="entry name" value="RIDDLE"/>
    <property type="match status" value="1"/>
</dbReference>
<protein>
    <recommendedName>
        <fullName evidence="4">TIL domain-containing protein</fullName>
    </recommendedName>
</protein>
<dbReference type="PANTHER" id="PTHR23259:SF82">
    <property type="entry name" value="SERINE PROTEASE INHIBITOR 1 PROTEIN"/>
    <property type="match status" value="1"/>
</dbReference>
<feature type="transmembrane region" description="Helical" evidence="3">
    <location>
        <begin position="38"/>
        <end position="60"/>
    </location>
</feature>
<reference evidence="5" key="1">
    <citation type="submission" date="2023-07" db="EMBL/GenBank/DDBJ databases">
        <authorList>
            <person name="Stuckert A."/>
        </authorList>
    </citation>
    <scope>NUCLEOTIDE SEQUENCE</scope>
</reference>
<keyword evidence="1" id="KW-0646">Protease inhibitor</keyword>
<evidence type="ECO:0000256" key="3">
    <source>
        <dbReference type="SAM" id="Phobius"/>
    </source>
</evidence>
<evidence type="ECO:0000256" key="1">
    <source>
        <dbReference type="ARBA" id="ARBA00022690"/>
    </source>
</evidence>